<sequence length="73" mass="8866">MQNGIIFYLKSLNKSRTEMKKNAKRDLHCTCIRWHKLKIFWKMIFSNKEKYLFLIGFRFSAIQLGIRVINNIK</sequence>
<comment type="caution">
    <text evidence="1">The sequence shown here is derived from an EMBL/GenBank/DDBJ whole genome shotgun (WGS) entry which is preliminary data.</text>
</comment>
<accession>A0A8H3KTR8</accession>
<dbReference type="Proteomes" id="UP000615446">
    <property type="component" value="Unassembled WGS sequence"/>
</dbReference>
<dbReference type="EMBL" id="BLAL01000011">
    <property type="protein sequence ID" value="GES73975.1"/>
    <property type="molecule type" value="Genomic_DNA"/>
</dbReference>
<proteinExistence type="predicted"/>
<organism evidence="1 2">
    <name type="scientific">Rhizophagus clarus</name>
    <dbReference type="NCBI Taxonomy" id="94130"/>
    <lineage>
        <taxon>Eukaryota</taxon>
        <taxon>Fungi</taxon>
        <taxon>Fungi incertae sedis</taxon>
        <taxon>Mucoromycota</taxon>
        <taxon>Glomeromycotina</taxon>
        <taxon>Glomeromycetes</taxon>
        <taxon>Glomerales</taxon>
        <taxon>Glomeraceae</taxon>
        <taxon>Rhizophagus</taxon>
    </lineage>
</organism>
<evidence type="ECO:0000313" key="2">
    <source>
        <dbReference type="Proteomes" id="UP000615446"/>
    </source>
</evidence>
<reference evidence="1" key="1">
    <citation type="submission" date="2019-10" db="EMBL/GenBank/DDBJ databases">
        <title>Conservation and host-specific expression of non-tandemly repeated heterogenous ribosome RNA gene in arbuscular mycorrhizal fungi.</title>
        <authorList>
            <person name="Maeda T."/>
            <person name="Kobayashi Y."/>
            <person name="Nakagawa T."/>
            <person name="Ezawa T."/>
            <person name="Yamaguchi K."/>
            <person name="Bino T."/>
            <person name="Nishimoto Y."/>
            <person name="Shigenobu S."/>
            <person name="Kawaguchi M."/>
        </authorList>
    </citation>
    <scope>NUCLEOTIDE SEQUENCE</scope>
    <source>
        <strain evidence="1">HR1</strain>
    </source>
</reference>
<evidence type="ECO:0000313" key="1">
    <source>
        <dbReference type="EMBL" id="GES73975.1"/>
    </source>
</evidence>
<gene>
    <name evidence="1" type="ORF">RCL2_000147900</name>
</gene>
<dbReference type="AlphaFoldDB" id="A0A8H3KTR8"/>
<name>A0A8H3KTR8_9GLOM</name>
<protein>
    <submittedName>
        <fullName evidence="1">Uncharacterized protein</fullName>
    </submittedName>
</protein>